<sequence length="128" mass="14975">MMNNVIKITFFFLFSCLFFNCKSKTVKKPEEENKITFSEKNVVKEIYNAKKSMLLVLNYKSGMNQPITFNYKVLDLPSKEIIKTGVFIGNKIEWLDNTSLKCYEHTGMIQKEDKSPDNYKIIKITNPK</sequence>
<evidence type="ECO:0000313" key="2">
    <source>
        <dbReference type="Proteomes" id="UP000245670"/>
    </source>
</evidence>
<keyword evidence="2" id="KW-1185">Reference proteome</keyword>
<dbReference type="AlphaFoldDB" id="A0A2U2JBN6"/>
<dbReference type="EMBL" id="QFFG01000002">
    <property type="protein sequence ID" value="PWG05744.1"/>
    <property type="molecule type" value="Genomic_DNA"/>
</dbReference>
<accession>A0A2U2JBN6</accession>
<dbReference type="Proteomes" id="UP000245670">
    <property type="component" value="Unassembled WGS sequence"/>
</dbReference>
<reference evidence="1 2" key="1">
    <citation type="submission" date="2018-05" db="EMBL/GenBank/DDBJ databases">
        <title>Polaribacter aquimarinus sp. nov., isolated from sediment in a sediment of sea.</title>
        <authorList>
            <person name="Lu D."/>
        </authorList>
    </citation>
    <scope>NUCLEOTIDE SEQUENCE [LARGE SCALE GENOMIC DNA]</scope>
    <source>
        <strain evidence="1 2">ZY113</strain>
    </source>
</reference>
<comment type="caution">
    <text evidence="1">The sequence shown here is derived from an EMBL/GenBank/DDBJ whole genome shotgun (WGS) entry which is preliminary data.</text>
</comment>
<protein>
    <submittedName>
        <fullName evidence="1">Uncharacterized protein</fullName>
    </submittedName>
</protein>
<name>A0A2U2JBN6_9FLAO</name>
<organism evidence="1 2">
    <name type="scientific">Polaribacter aquimarinus</name>
    <dbReference type="NCBI Taxonomy" id="2100726"/>
    <lineage>
        <taxon>Bacteria</taxon>
        <taxon>Pseudomonadati</taxon>
        <taxon>Bacteroidota</taxon>
        <taxon>Flavobacteriia</taxon>
        <taxon>Flavobacteriales</taxon>
        <taxon>Flavobacteriaceae</taxon>
    </lineage>
</organism>
<gene>
    <name evidence="1" type="ORF">DIS07_04670</name>
</gene>
<evidence type="ECO:0000313" key="1">
    <source>
        <dbReference type="EMBL" id="PWG05744.1"/>
    </source>
</evidence>
<proteinExistence type="predicted"/>